<dbReference type="OrthoDB" id="25179at2759"/>
<proteinExistence type="predicted"/>
<feature type="domain" description="Ras-GEF" evidence="4">
    <location>
        <begin position="207"/>
        <end position="536"/>
    </location>
</feature>
<evidence type="ECO:0000256" key="3">
    <source>
        <dbReference type="SAM" id="MobiDB-lite"/>
    </source>
</evidence>
<dbReference type="GO" id="GO:0005886">
    <property type="term" value="C:plasma membrane"/>
    <property type="evidence" value="ECO:0007669"/>
    <property type="project" value="TreeGrafter"/>
</dbReference>
<dbReference type="EMBL" id="UXSR01001093">
    <property type="protein sequence ID" value="VDD77901.1"/>
    <property type="molecule type" value="Genomic_DNA"/>
</dbReference>
<dbReference type="InterPro" id="IPR001895">
    <property type="entry name" value="RASGEF_cat_dom"/>
</dbReference>
<dbReference type="Proteomes" id="UP000267029">
    <property type="component" value="Unassembled WGS sequence"/>
</dbReference>
<protein>
    <recommendedName>
        <fullName evidence="4">Ras-GEF domain-containing protein</fullName>
    </recommendedName>
</protein>
<feature type="region of interest" description="Disordered" evidence="3">
    <location>
        <begin position="537"/>
        <end position="563"/>
    </location>
</feature>
<sequence length="563" mass="62797">MFGGGKRDYSDTYERLIPDIFMRLYPTFTLAEEVVSRLIQRFLAFAPIEPGGLGRVGEGADLDDPNVVWGEALNALQFLVKLLSRSKRISVNSKLGIKILRLGELLKLDARTFTNQSDVPHTPGLDAGSGSSSQEGSPTKPPHESAISKELDHISDCLLELVPKIYSDQSDLAEAVIRPLASVTVENGMNPQTCTCLQKLEKFRRFNIRELAEQITIIEEMFFDSIQLSELIKIKDLERGNTPTLSRCVQNFNDLNSMVTCLTLIAKELGQPLTRDQHEAGKAGSGQRRDPDDPRCHLCGLPREASAPQGLPTACRSSVAGEPVVMRRNSLKVYLCMASSSAYLSMRAKRNNFLLESTLWRLCDLAEELKKMNNFSSFLAVILGLQNAPTHHVSKKLKLKLNDFGAYMLPPSFIAYRRDLENARMPCLPYLGLVFQQLIHLDSGNPLFLPSVADTEGEAVPANCSGLITEDEADADKVVNFWRCWKHYLILGYFMKRADTDMLEEGERRSYGFKPNAEIQGFLNSFNSPTMKLLPRQHDPVGGAKVMPSRSQRTKSVNLPLNS</sequence>
<evidence type="ECO:0000256" key="1">
    <source>
        <dbReference type="ARBA" id="ARBA00022658"/>
    </source>
</evidence>
<dbReference type="SMART" id="SM00147">
    <property type="entry name" value="RasGEF"/>
    <property type="match status" value="1"/>
</dbReference>
<organism evidence="5 6">
    <name type="scientific">Mesocestoides corti</name>
    <name type="common">Flatworm</name>
    <dbReference type="NCBI Taxonomy" id="53468"/>
    <lineage>
        <taxon>Eukaryota</taxon>
        <taxon>Metazoa</taxon>
        <taxon>Spiralia</taxon>
        <taxon>Lophotrochozoa</taxon>
        <taxon>Platyhelminthes</taxon>
        <taxon>Cestoda</taxon>
        <taxon>Eucestoda</taxon>
        <taxon>Cyclophyllidea</taxon>
        <taxon>Mesocestoididae</taxon>
        <taxon>Mesocestoides</taxon>
    </lineage>
</organism>
<gene>
    <name evidence="5" type="ORF">MCOS_LOCUS3904</name>
</gene>
<dbReference type="GO" id="GO:0005085">
    <property type="term" value="F:guanyl-nucleotide exchange factor activity"/>
    <property type="evidence" value="ECO:0007669"/>
    <property type="project" value="UniProtKB-KW"/>
</dbReference>
<dbReference type="InterPro" id="IPR008937">
    <property type="entry name" value="Ras-like_GEF"/>
</dbReference>
<dbReference type="GO" id="GO:0007265">
    <property type="term" value="P:Ras protein signal transduction"/>
    <property type="evidence" value="ECO:0007669"/>
    <property type="project" value="TreeGrafter"/>
</dbReference>
<keyword evidence="1 2" id="KW-0344">Guanine-nucleotide releasing factor</keyword>
<dbReference type="InterPro" id="IPR023578">
    <property type="entry name" value="Ras_GEF_dom_sf"/>
</dbReference>
<dbReference type="InterPro" id="IPR036964">
    <property type="entry name" value="RASGEF_cat_dom_sf"/>
</dbReference>
<dbReference type="AlphaFoldDB" id="A0A0R3UAF7"/>
<feature type="compositionally biased region" description="Polar residues" evidence="3">
    <location>
        <begin position="549"/>
        <end position="563"/>
    </location>
</feature>
<dbReference type="PROSITE" id="PS50009">
    <property type="entry name" value="RASGEF_CAT"/>
    <property type="match status" value="1"/>
</dbReference>
<keyword evidence="6" id="KW-1185">Reference proteome</keyword>
<evidence type="ECO:0000256" key="2">
    <source>
        <dbReference type="PROSITE-ProRule" id="PRU00168"/>
    </source>
</evidence>
<evidence type="ECO:0000313" key="6">
    <source>
        <dbReference type="Proteomes" id="UP000267029"/>
    </source>
</evidence>
<accession>A0A0R3UAF7</accession>
<dbReference type="STRING" id="53468.A0A0R3UAF7"/>
<evidence type="ECO:0000313" key="5">
    <source>
        <dbReference type="EMBL" id="VDD77901.1"/>
    </source>
</evidence>
<feature type="region of interest" description="Disordered" evidence="3">
    <location>
        <begin position="275"/>
        <end position="295"/>
    </location>
</feature>
<dbReference type="PANTHER" id="PTHR23113:SF368">
    <property type="entry name" value="CELL DIVISION CONTROL PROTEIN 25"/>
    <property type="match status" value="1"/>
</dbReference>
<evidence type="ECO:0000259" key="4">
    <source>
        <dbReference type="PROSITE" id="PS50009"/>
    </source>
</evidence>
<reference evidence="5 6" key="1">
    <citation type="submission" date="2018-10" db="EMBL/GenBank/DDBJ databases">
        <authorList>
            <consortium name="Pathogen Informatics"/>
        </authorList>
    </citation>
    <scope>NUCLEOTIDE SEQUENCE [LARGE SCALE GENOMIC DNA]</scope>
</reference>
<dbReference type="PANTHER" id="PTHR23113">
    <property type="entry name" value="GUANINE NUCLEOTIDE EXCHANGE FACTOR"/>
    <property type="match status" value="1"/>
</dbReference>
<name>A0A0R3UAF7_MESCO</name>
<dbReference type="Gene3D" id="1.10.840.10">
    <property type="entry name" value="Ras guanine-nucleotide exchange factors catalytic domain"/>
    <property type="match status" value="2"/>
</dbReference>
<dbReference type="SUPFAM" id="SSF48366">
    <property type="entry name" value="Ras GEF"/>
    <property type="match status" value="2"/>
</dbReference>
<feature type="region of interest" description="Disordered" evidence="3">
    <location>
        <begin position="117"/>
        <end position="146"/>
    </location>
</feature>
<dbReference type="Pfam" id="PF00617">
    <property type="entry name" value="RasGEF"/>
    <property type="match status" value="2"/>
</dbReference>